<dbReference type="PANTHER" id="PTHR13162">
    <property type="entry name" value="CCR4-NOT TRANSCRIPTION COMPLEX"/>
    <property type="match status" value="1"/>
</dbReference>
<dbReference type="eggNOG" id="KOG1831">
    <property type="taxonomic scope" value="Eukaryota"/>
</dbReference>
<organism evidence="2 3">
    <name type="scientific">Daphnia pulex</name>
    <name type="common">Water flea</name>
    <dbReference type="NCBI Taxonomy" id="6669"/>
    <lineage>
        <taxon>Eukaryota</taxon>
        <taxon>Metazoa</taxon>
        <taxon>Ecdysozoa</taxon>
        <taxon>Arthropoda</taxon>
        <taxon>Crustacea</taxon>
        <taxon>Branchiopoda</taxon>
        <taxon>Diplostraca</taxon>
        <taxon>Cladocera</taxon>
        <taxon>Anomopoda</taxon>
        <taxon>Daphniidae</taxon>
        <taxon>Daphnia</taxon>
    </lineage>
</organism>
<dbReference type="InterPro" id="IPR007196">
    <property type="entry name" value="CCR4-Not_Not1_C"/>
</dbReference>
<name>E9HSE7_DAPPU</name>
<dbReference type="Gene3D" id="1.25.40.790">
    <property type="match status" value="1"/>
</dbReference>
<dbReference type="InParanoid" id="E9HSE7"/>
<sequence>MLFLELNAPEQVLDSINFQVLTAFCFAYAWLEIFSHTVFIGRLLLITPQQKGWGMYAQLLIDLFKFLAPFLRNVELSKPAMLYKGTLRVLLVLLHDFPEFLCDYHYGFCDVIPPNCIQMRNLILSAFPRNMRLPDPFTPNLKVDMLPEISHAPRVLTHFADLYSYLKTRGPVTFLSELRSVVQVSPEPGMHYNLPLLNALVLYVGTQAIQSIQTKGLSPSMATNGHSSYMDIFQSLAVNLDTEGRYLFINAIANQLRYPNSHTHYFSCVLLCLFAEANSEAIQEQITRYGPAGEAHCQSTHDMTMGRHDDGTLFSNFGITNSSTAPRKSKNYLNRWLYHA</sequence>
<dbReference type="HOGENOM" id="CLU_000286_0_0_1"/>
<dbReference type="EMBL" id="GL732750">
    <property type="protein sequence ID" value="EFX65338.1"/>
    <property type="molecule type" value="Genomic_DNA"/>
</dbReference>
<protein>
    <recommendedName>
        <fullName evidence="1">CCR4-Not complex component Not1 C-terminal domain-containing protein</fullName>
    </recommendedName>
</protein>
<reference evidence="2 3" key="1">
    <citation type="journal article" date="2011" name="Science">
        <title>The ecoresponsive genome of Daphnia pulex.</title>
        <authorList>
            <person name="Colbourne J.K."/>
            <person name="Pfrender M.E."/>
            <person name="Gilbert D."/>
            <person name="Thomas W.K."/>
            <person name="Tucker A."/>
            <person name="Oakley T.H."/>
            <person name="Tokishita S."/>
            <person name="Aerts A."/>
            <person name="Arnold G.J."/>
            <person name="Basu M.K."/>
            <person name="Bauer D.J."/>
            <person name="Caceres C.E."/>
            <person name="Carmel L."/>
            <person name="Casola C."/>
            <person name="Choi J.H."/>
            <person name="Detter J.C."/>
            <person name="Dong Q."/>
            <person name="Dusheyko S."/>
            <person name="Eads B.D."/>
            <person name="Frohlich T."/>
            <person name="Geiler-Samerotte K.A."/>
            <person name="Gerlach D."/>
            <person name="Hatcher P."/>
            <person name="Jogdeo S."/>
            <person name="Krijgsveld J."/>
            <person name="Kriventseva E.V."/>
            <person name="Kultz D."/>
            <person name="Laforsch C."/>
            <person name="Lindquist E."/>
            <person name="Lopez J."/>
            <person name="Manak J.R."/>
            <person name="Muller J."/>
            <person name="Pangilinan J."/>
            <person name="Patwardhan R.P."/>
            <person name="Pitluck S."/>
            <person name="Pritham E.J."/>
            <person name="Rechtsteiner A."/>
            <person name="Rho M."/>
            <person name="Rogozin I.B."/>
            <person name="Sakarya O."/>
            <person name="Salamov A."/>
            <person name="Schaack S."/>
            <person name="Shapiro H."/>
            <person name="Shiga Y."/>
            <person name="Skalitzky C."/>
            <person name="Smith Z."/>
            <person name="Souvorov A."/>
            <person name="Sung W."/>
            <person name="Tang Z."/>
            <person name="Tsuchiya D."/>
            <person name="Tu H."/>
            <person name="Vos H."/>
            <person name="Wang M."/>
            <person name="Wolf Y.I."/>
            <person name="Yamagata H."/>
            <person name="Yamada T."/>
            <person name="Ye Y."/>
            <person name="Shaw J.R."/>
            <person name="Andrews J."/>
            <person name="Crease T.J."/>
            <person name="Tang H."/>
            <person name="Lucas S.M."/>
            <person name="Robertson H.M."/>
            <person name="Bork P."/>
            <person name="Koonin E.V."/>
            <person name="Zdobnov E.M."/>
            <person name="Grigoriev I.V."/>
            <person name="Lynch M."/>
            <person name="Boore J.L."/>
        </authorList>
    </citation>
    <scope>NUCLEOTIDE SEQUENCE [LARGE SCALE GENOMIC DNA]</scope>
</reference>
<dbReference type="GO" id="GO:0030015">
    <property type="term" value="C:CCR4-NOT core complex"/>
    <property type="evidence" value="ECO:0007669"/>
    <property type="project" value="InterPro"/>
</dbReference>
<evidence type="ECO:0000259" key="1">
    <source>
        <dbReference type="Pfam" id="PF04054"/>
    </source>
</evidence>
<gene>
    <name evidence="2" type="ORF">DAPPUDRAFT_117361</name>
</gene>
<keyword evidence="3" id="KW-1185">Reference proteome</keyword>
<dbReference type="PANTHER" id="PTHR13162:SF8">
    <property type="entry name" value="CCR4-NOT TRANSCRIPTION COMPLEX SUBUNIT 1"/>
    <property type="match status" value="1"/>
</dbReference>
<evidence type="ECO:0000313" key="3">
    <source>
        <dbReference type="Proteomes" id="UP000000305"/>
    </source>
</evidence>
<dbReference type="KEGG" id="dpx:DAPPUDRAFT_117361"/>
<dbReference type="InterPro" id="IPR040398">
    <property type="entry name" value="Not1"/>
</dbReference>
<dbReference type="STRING" id="6669.E9HSE7"/>
<dbReference type="AlphaFoldDB" id="E9HSE7"/>
<dbReference type="OrthoDB" id="1933107at2759"/>
<feature type="domain" description="CCR4-Not complex component Not1 C-terminal" evidence="1">
    <location>
        <begin position="24"/>
        <end position="288"/>
    </location>
</feature>
<dbReference type="Proteomes" id="UP000000305">
    <property type="component" value="Unassembled WGS sequence"/>
</dbReference>
<dbReference type="OMA" id="INGQRTH"/>
<dbReference type="Pfam" id="PF04054">
    <property type="entry name" value="Not1"/>
    <property type="match status" value="1"/>
</dbReference>
<dbReference type="GO" id="GO:0017148">
    <property type="term" value="P:negative regulation of translation"/>
    <property type="evidence" value="ECO:0007669"/>
    <property type="project" value="InterPro"/>
</dbReference>
<accession>E9HSE7</accession>
<evidence type="ECO:0000313" key="2">
    <source>
        <dbReference type="EMBL" id="EFX65338.1"/>
    </source>
</evidence>
<proteinExistence type="predicted"/>
<dbReference type="Gene3D" id="1.25.40.800">
    <property type="match status" value="1"/>
</dbReference>